<comment type="caution">
    <text evidence="1">The sequence shown here is derived from an EMBL/GenBank/DDBJ whole genome shotgun (WGS) entry which is preliminary data.</text>
</comment>
<evidence type="ECO:0000313" key="2">
    <source>
        <dbReference type="Proteomes" id="UP000812270"/>
    </source>
</evidence>
<sequence length="183" mass="20774">MIVLLQRMKVYNKIHLLVVIVSLVIIGACSSNIVLLKGKYSETPVEITSTKQVDSIWSTITQLFNEKGLTIKKLEKEKGLIVSTKSSSFIPAYTFEDNDGKLIEPQAWIVVRQTFINGKKWVPHNVFCQWNIQVTEVGKGLATIKVDPVVIYTWYPNMFTSMEDQGQSTGKLEELLLYYLGNK</sequence>
<accession>A0A9E2W6T1</accession>
<dbReference type="AlphaFoldDB" id="A0A9E2W6T1"/>
<evidence type="ECO:0000313" key="1">
    <source>
        <dbReference type="EMBL" id="MBV4360394.1"/>
    </source>
</evidence>
<gene>
    <name evidence="1" type="ORF">KTO63_24735</name>
</gene>
<reference evidence="1" key="1">
    <citation type="submission" date="2021-06" db="EMBL/GenBank/DDBJ databases">
        <authorList>
            <person name="Huq M.A."/>
        </authorList>
    </citation>
    <scope>NUCLEOTIDE SEQUENCE</scope>
    <source>
        <strain evidence="1">MAH-26</strain>
    </source>
</reference>
<dbReference type="RefSeq" id="WP_217794729.1">
    <property type="nucleotide sequence ID" value="NZ_JAHSPG010000018.1"/>
</dbReference>
<keyword evidence="2" id="KW-1185">Reference proteome</keyword>
<dbReference type="EMBL" id="JAHSPG010000018">
    <property type="protein sequence ID" value="MBV4360394.1"/>
    <property type="molecule type" value="Genomic_DNA"/>
</dbReference>
<dbReference type="PROSITE" id="PS51257">
    <property type="entry name" value="PROKAR_LIPOPROTEIN"/>
    <property type="match status" value="1"/>
</dbReference>
<proteinExistence type="predicted"/>
<name>A0A9E2W6T1_9BACT</name>
<dbReference type="Proteomes" id="UP000812270">
    <property type="component" value="Unassembled WGS sequence"/>
</dbReference>
<organism evidence="1 2">
    <name type="scientific">Pinibacter aurantiacus</name>
    <dbReference type="NCBI Taxonomy" id="2851599"/>
    <lineage>
        <taxon>Bacteria</taxon>
        <taxon>Pseudomonadati</taxon>
        <taxon>Bacteroidota</taxon>
        <taxon>Chitinophagia</taxon>
        <taxon>Chitinophagales</taxon>
        <taxon>Chitinophagaceae</taxon>
        <taxon>Pinibacter</taxon>
    </lineage>
</organism>
<protein>
    <submittedName>
        <fullName evidence="1">Uncharacterized protein</fullName>
    </submittedName>
</protein>